<feature type="transmembrane region" description="Helical" evidence="1">
    <location>
        <begin position="123"/>
        <end position="141"/>
    </location>
</feature>
<evidence type="ECO:0000313" key="3">
    <source>
        <dbReference type="Proteomes" id="UP001521222"/>
    </source>
</evidence>
<dbReference type="Proteomes" id="UP001521222">
    <property type="component" value="Unassembled WGS sequence"/>
</dbReference>
<name>A0ABR3RBY8_9PLEO</name>
<dbReference type="EMBL" id="JAKIXB020000015">
    <property type="protein sequence ID" value="KAL1601939.1"/>
    <property type="molecule type" value="Genomic_DNA"/>
</dbReference>
<evidence type="ECO:0000313" key="2">
    <source>
        <dbReference type="EMBL" id="KAL1601939.1"/>
    </source>
</evidence>
<accession>A0ABR3RBY8</accession>
<feature type="transmembrane region" description="Helical" evidence="1">
    <location>
        <begin position="80"/>
        <end position="103"/>
    </location>
</feature>
<evidence type="ECO:0000256" key="1">
    <source>
        <dbReference type="SAM" id="Phobius"/>
    </source>
</evidence>
<reference evidence="2 3" key="1">
    <citation type="submission" date="2024-02" db="EMBL/GenBank/DDBJ databases">
        <title>De novo assembly and annotation of 12 fungi associated with fruit tree decline syndrome in Ontario, Canada.</title>
        <authorList>
            <person name="Sulman M."/>
            <person name="Ellouze W."/>
            <person name="Ilyukhin E."/>
        </authorList>
    </citation>
    <scope>NUCLEOTIDE SEQUENCE [LARGE SCALE GENOMIC DNA]</scope>
    <source>
        <strain evidence="2 3">M97-236</strain>
    </source>
</reference>
<keyword evidence="1" id="KW-0812">Transmembrane</keyword>
<keyword evidence="3" id="KW-1185">Reference proteome</keyword>
<gene>
    <name evidence="2" type="ORF">SLS59_005105</name>
</gene>
<protein>
    <submittedName>
        <fullName evidence="2">Uncharacterized protein</fullName>
    </submittedName>
</protein>
<keyword evidence="1" id="KW-0472">Membrane</keyword>
<proteinExistence type="predicted"/>
<organism evidence="2 3">
    <name type="scientific">Nothophoma quercina</name>
    <dbReference type="NCBI Taxonomy" id="749835"/>
    <lineage>
        <taxon>Eukaryota</taxon>
        <taxon>Fungi</taxon>
        <taxon>Dikarya</taxon>
        <taxon>Ascomycota</taxon>
        <taxon>Pezizomycotina</taxon>
        <taxon>Dothideomycetes</taxon>
        <taxon>Pleosporomycetidae</taxon>
        <taxon>Pleosporales</taxon>
        <taxon>Pleosporineae</taxon>
        <taxon>Didymellaceae</taxon>
        <taxon>Nothophoma</taxon>
    </lineage>
</organism>
<keyword evidence="1" id="KW-1133">Transmembrane helix</keyword>
<sequence length="263" mass="29507">MANDDKEAEFAFDLFSDIAPYSYTVIIGFINRVRRCFALSPVLIEKVSPTNLEWLGPPNLQLGLSSDQYAQTFIKKGHEVFLAAAAAVLLQIGLIVIATVTVYHDWTRDAISVEPENYGYPCYVLGTVSLCIGIGICSRAVERNTTEFAWKVLSPEERKPEKQFPKGRPLPKFKPEEDNAPRLMWLQKSQEVSDQAFDGYAILAGPKYHVITSSRLEDTERHFVKEDSTESPKDQPYCMTSPVGRAKAPLEAQKSVCNPRNMV</sequence>
<comment type="caution">
    <text evidence="2">The sequence shown here is derived from an EMBL/GenBank/DDBJ whole genome shotgun (WGS) entry which is preliminary data.</text>
</comment>